<evidence type="ECO:0000313" key="2">
    <source>
        <dbReference type="EMBL" id="KAK2664707.1"/>
    </source>
</evidence>
<accession>A0AAE0CV56</accession>
<dbReference type="Proteomes" id="UP001280121">
    <property type="component" value="Unassembled WGS sequence"/>
</dbReference>
<protein>
    <submittedName>
        <fullName evidence="2">Uncharacterized protein</fullName>
    </submittedName>
</protein>
<comment type="caution">
    <text evidence="2">The sequence shown here is derived from an EMBL/GenBank/DDBJ whole genome shotgun (WGS) entry which is preliminary data.</text>
</comment>
<proteinExistence type="predicted"/>
<gene>
    <name evidence="2" type="ORF">Ddye_003281</name>
</gene>
<keyword evidence="3" id="KW-1185">Reference proteome</keyword>
<dbReference type="AlphaFoldDB" id="A0AAE0CV56"/>
<reference evidence="2" key="1">
    <citation type="journal article" date="2023" name="Plant J.">
        <title>Genome sequences and population genomics provide insights into the demographic history, inbreeding, and mutation load of two 'living fossil' tree species of Dipteronia.</title>
        <authorList>
            <person name="Feng Y."/>
            <person name="Comes H.P."/>
            <person name="Chen J."/>
            <person name="Zhu S."/>
            <person name="Lu R."/>
            <person name="Zhang X."/>
            <person name="Li P."/>
            <person name="Qiu J."/>
            <person name="Olsen K.M."/>
            <person name="Qiu Y."/>
        </authorList>
    </citation>
    <scope>NUCLEOTIDE SEQUENCE</scope>
    <source>
        <strain evidence="2">KIB01</strain>
    </source>
</reference>
<evidence type="ECO:0000256" key="1">
    <source>
        <dbReference type="SAM" id="MobiDB-lite"/>
    </source>
</evidence>
<dbReference type="EMBL" id="JANJYI010000001">
    <property type="protein sequence ID" value="KAK2664707.1"/>
    <property type="molecule type" value="Genomic_DNA"/>
</dbReference>
<organism evidence="2 3">
    <name type="scientific">Dipteronia dyeriana</name>
    <dbReference type="NCBI Taxonomy" id="168575"/>
    <lineage>
        <taxon>Eukaryota</taxon>
        <taxon>Viridiplantae</taxon>
        <taxon>Streptophyta</taxon>
        <taxon>Embryophyta</taxon>
        <taxon>Tracheophyta</taxon>
        <taxon>Spermatophyta</taxon>
        <taxon>Magnoliopsida</taxon>
        <taxon>eudicotyledons</taxon>
        <taxon>Gunneridae</taxon>
        <taxon>Pentapetalae</taxon>
        <taxon>rosids</taxon>
        <taxon>malvids</taxon>
        <taxon>Sapindales</taxon>
        <taxon>Sapindaceae</taxon>
        <taxon>Hippocastanoideae</taxon>
        <taxon>Acereae</taxon>
        <taxon>Dipteronia</taxon>
    </lineage>
</organism>
<sequence>MTNSVENSARVKIYTSGTRVDNWFYFESPCWPPHSSALAFNNEAEEKTEENYHNKSVYFETHQGNGSAHQVSGIKYNATDSSSVSEANSTDEELNLKTNKFEIPSTETSNGNGRHLENESLSGLSPVTIQKLHDKNINNLEDLQNTAQEDAEVDLNRRN</sequence>
<name>A0AAE0CV56_9ROSI</name>
<feature type="region of interest" description="Disordered" evidence="1">
    <location>
        <begin position="79"/>
        <end position="121"/>
    </location>
</feature>
<evidence type="ECO:0000313" key="3">
    <source>
        <dbReference type="Proteomes" id="UP001280121"/>
    </source>
</evidence>
<feature type="compositionally biased region" description="Polar residues" evidence="1">
    <location>
        <begin position="79"/>
        <end position="88"/>
    </location>
</feature>